<proteinExistence type="predicted"/>
<dbReference type="EMBL" id="CP151503">
    <property type="protein sequence ID" value="WZN61038.1"/>
    <property type="molecule type" value="Genomic_DNA"/>
</dbReference>
<feature type="region of interest" description="Disordered" evidence="2">
    <location>
        <begin position="1"/>
        <end position="31"/>
    </location>
</feature>
<keyword evidence="1" id="KW-0175">Coiled coil</keyword>
<evidence type="ECO:0000256" key="1">
    <source>
        <dbReference type="SAM" id="Coils"/>
    </source>
</evidence>
<gene>
    <name evidence="3" type="ORF">HKI87_03g25720</name>
</gene>
<evidence type="ECO:0000313" key="3">
    <source>
        <dbReference type="EMBL" id="WZN61038.1"/>
    </source>
</evidence>
<accession>A0AAX4P4S5</accession>
<name>A0AAX4P4S5_9CHLO</name>
<dbReference type="Proteomes" id="UP001472866">
    <property type="component" value="Chromosome 03"/>
</dbReference>
<keyword evidence="4" id="KW-1185">Reference proteome</keyword>
<reference evidence="3 4" key="1">
    <citation type="submission" date="2024-03" db="EMBL/GenBank/DDBJ databases">
        <title>Complete genome sequence of the green alga Chloropicon roscoffensis RCC1871.</title>
        <authorList>
            <person name="Lemieux C."/>
            <person name="Pombert J.-F."/>
            <person name="Otis C."/>
            <person name="Turmel M."/>
        </authorList>
    </citation>
    <scope>NUCLEOTIDE SEQUENCE [LARGE SCALE GENOMIC DNA]</scope>
    <source>
        <strain evidence="3 4">RCC1871</strain>
    </source>
</reference>
<evidence type="ECO:0000256" key="2">
    <source>
        <dbReference type="SAM" id="MobiDB-lite"/>
    </source>
</evidence>
<feature type="region of interest" description="Disordered" evidence="2">
    <location>
        <begin position="145"/>
        <end position="172"/>
    </location>
</feature>
<evidence type="ECO:0000313" key="4">
    <source>
        <dbReference type="Proteomes" id="UP001472866"/>
    </source>
</evidence>
<organism evidence="3 4">
    <name type="scientific">Chloropicon roscoffensis</name>
    <dbReference type="NCBI Taxonomy" id="1461544"/>
    <lineage>
        <taxon>Eukaryota</taxon>
        <taxon>Viridiplantae</taxon>
        <taxon>Chlorophyta</taxon>
        <taxon>Chloropicophyceae</taxon>
        <taxon>Chloropicales</taxon>
        <taxon>Chloropicaceae</taxon>
        <taxon>Chloropicon</taxon>
    </lineage>
</organism>
<feature type="coiled-coil region" evidence="1">
    <location>
        <begin position="51"/>
        <end position="92"/>
    </location>
</feature>
<sequence length="272" mass="29624">MPVVRSAPGARAAKPRAKSKSKPSEEKAEVTWSATHRCTLGDLCASDKKKVSNLISKVVELNRENAAMEKELTAFRRESERLREENMELHKLSGSLQTRLMQALVLAKSAQDQLKLKKPVFTVETQTTAPPRAPRPATGVVHDFSCRGERGPTPCAPSGGVEEEAAEAPGRQEQLKRTTYGDRTLYYEGETGTGRVHRFQMPGVVDSEDLEPVRGRAVEREGAALGTPPRPRGAGEVPRAARAAGLSDEIEDIIGVINSEPPLSGRRRSAVR</sequence>
<feature type="compositionally biased region" description="Low complexity" evidence="2">
    <location>
        <begin position="1"/>
        <end position="12"/>
    </location>
</feature>
<feature type="region of interest" description="Disordered" evidence="2">
    <location>
        <begin position="219"/>
        <end position="238"/>
    </location>
</feature>
<protein>
    <submittedName>
        <fullName evidence="3">Uncharacterized protein</fullName>
    </submittedName>
</protein>
<dbReference type="AlphaFoldDB" id="A0AAX4P4S5"/>